<dbReference type="AlphaFoldDB" id="A0A9P4P0A5"/>
<evidence type="ECO:0000313" key="2">
    <source>
        <dbReference type="EMBL" id="KAF2434593.1"/>
    </source>
</evidence>
<keyword evidence="3" id="KW-1185">Reference proteome</keyword>
<comment type="caution">
    <text evidence="2">The sequence shown here is derived from an EMBL/GenBank/DDBJ whole genome shotgun (WGS) entry which is preliminary data.</text>
</comment>
<proteinExistence type="predicted"/>
<sequence length="96" mass="10251">MADLIEQSSEEGEPEEDGELAEDGAGDEELSDTTLEPDEEADNASTNTADTNSQIEDATMGDWTLDDISMVDASIIETIRPDAPISGQTVEEMPDS</sequence>
<gene>
    <name evidence="2" type="ORF">EJ08DRAFT_646540</name>
</gene>
<feature type="compositionally biased region" description="Polar residues" evidence="1">
    <location>
        <begin position="43"/>
        <end position="56"/>
    </location>
</feature>
<dbReference type="EMBL" id="MU007016">
    <property type="protein sequence ID" value="KAF2434593.1"/>
    <property type="molecule type" value="Genomic_DNA"/>
</dbReference>
<dbReference type="Proteomes" id="UP000800235">
    <property type="component" value="Unassembled WGS sequence"/>
</dbReference>
<protein>
    <submittedName>
        <fullName evidence="2">Uncharacterized protein</fullName>
    </submittedName>
</protein>
<evidence type="ECO:0000256" key="1">
    <source>
        <dbReference type="SAM" id="MobiDB-lite"/>
    </source>
</evidence>
<feature type="compositionally biased region" description="Acidic residues" evidence="1">
    <location>
        <begin position="8"/>
        <end position="42"/>
    </location>
</feature>
<organism evidence="2 3">
    <name type="scientific">Tothia fuscella</name>
    <dbReference type="NCBI Taxonomy" id="1048955"/>
    <lineage>
        <taxon>Eukaryota</taxon>
        <taxon>Fungi</taxon>
        <taxon>Dikarya</taxon>
        <taxon>Ascomycota</taxon>
        <taxon>Pezizomycotina</taxon>
        <taxon>Dothideomycetes</taxon>
        <taxon>Pleosporomycetidae</taxon>
        <taxon>Venturiales</taxon>
        <taxon>Cylindrosympodiaceae</taxon>
        <taxon>Tothia</taxon>
    </lineage>
</organism>
<name>A0A9P4P0A5_9PEZI</name>
<feature type="region of interest" description="Disordered" evidence="1">
    <location>
        <begin position="1"/>
        <end position="63"/>
    </location>
</feature>
<reference evidence="2" key="1">
    <citation type="journal article" date="2020" name="Stud. Mycol.">
        <title>101 Dothideomycetes genomes: a test case for predicting lifestyles and emergence of pathogens.</title>
        <authorList>
            <person name="Haridas S."/>
            <person name="Albert R."/>
            <person name="Binder M."/>
            <person name="Bloem J."/>
            <person name="Labutti K."/>
            <person name="Salamov A."/>
            <person name="Andreopoulos B."/>
            <person name="Baker S."/>
            <person name="Barry K."/>
            <person name="Bills G."/>
            <person name="Bluhm B."/>
            <person name="Cannon C."/>
            <person name="Castanera R."/>
            <person name="Culley D."/>
            <person name="Daum C."/>
            <person name="Ezra D."/>
            <person name="Gonzalez J."/>
            <person name="Henrissat B."/>
            <person name="Kuo A."/>
            <person name="Liang C."/>
            <person name="Lipzen A."/>
            <person name="Lutzoni F."/>
            <person name="Magnuson J."/>
            <person name="Mondo S."/>
            <person name="Nolan M."/>
            <person name="Ohm R."/>
            <person name="Pangilinan J."/>
            <person name="Park H.-J."/>
            <person name="Ramirez L."/>
            <person name="Alfaro M."/>
            <person name="Sun H."/>
            <person name="Tritt A."/>
            <person name="Yoshinaga Y."/>
            <person name="Zwiers L.-H."/>
            <person name="Turgeon B."/>
            <person name="Goodwin S."/>
            <person name="Spatafora J."/>
            <person name="Crous P."/>
            <person name="Grigoriev I."/>
        </authorList>
    </citation>
    <scope>NUCLEOTIDE SEQUENCE</scope>
    <source>
        <strain evidence="2">CBS 130266</strain>
    </source>
</reference>
<accession>A0A9P4P0A5</accession>
<evidence type="ECO:0000313" key="3">
    <source>
        <dbReference type="Proteomes" id="UP000800235"/>
    </source>
</evidence>